<dbReference type="EMBL" id="JAVRIC010000019">
    <property type="protein sequence ID" value="MDT0498248.1"/>
    <property type="molecule type" value="Genomic_DNA"/>
</dbReference>
<comment type="caution">
    <text evidence="3">The sequence shown here is derived from an EMBL/GenBank/DDBJ whole genome shotgun (WGS) entry which is preliminary data.</text>
</comment>
<reference evidence="3 4" key="1">
    <citation type="submission" date="2023-09" db="EMBL/GenBank/DDBJ databases">
        <authorList>
            <person name="Rey-Velasco X."/>
        </authorList>
    </citation>
    <scope>NUCLEOTIDE SEQUENCE [LARGE SCALE GENOMIC DNA]</scope>
    <source>
        <strain evidence="3 4">W345</strain>
    </source>
</reference>
<protein>
    <submittedName>
        <fullName evidence="3">Uncharacterized protein</fullName>
    </submittedName>
</protein>
<proteinExistence type="predicted"/>
<dbReference type="RefSeq" id="WP_311365624.1">
    <property type="nucleotide sequence ID" value="NZ_JAVRIC010000019.1"/>
</dbReference>
<feature type="compositionally biased region" description="Basic and acidic residues" evidence="1">
    <location>
        <begin position="99"/>
        <end position="109"/>
    </location>
</feature>
<organism evidence="3 4">
    <name type="scientific">Banduia mediterranea</name>
    <dbReference type="NCBI Taxonomy" id="3075609"/>
    <lineage>
        <taxon>Bacteria</taxon>
        <taxon>Pseudomonadati</taxon>
        <taxon>Pseudomonadota</taxon>
        <taxon>Gammaproteobacteria</taxon>
        <taxon>Nevskiales</taxon>
        <taxon>Algiphilaceae</taxon>
        <taxon>Banduia</taxon>
    </lineage>
</organism>
<evidence type="ECO:0000256" key="1">
    <source>
        <dbReference type="SAM" id="MobiDB-lite"/>
    </source>
</evidence>
<keyword evidence="2" id="KW-0732">Signal</keyword>
<evidence type="ECO:0000313" key="3">
    <source>
        <dbReference type="EMBL" id="MDT0498248.1"/>
    </source>
</evidence>
<gene>
    <name evidence="3" type="ORF">RM530_12855</name>
</gene>
<evidence type="ECO:0000256" key="2">
    <source>
        <dbReference type="SAM" id="SignalP"/>
    </source>
</evidence>
<keyword evidence="4" id="KW-1185">Reference proteome</keyword>
<evidence type="ECO:0000313" key="4">
    <source>
        <dbReference type="Proteomes" id="UP001254608"/>
    </source>
</evidence>
<accession>A0ABU2WK41</accession>
<feature type="signal peptide" evidence="2">
    <location>
        <begin position="1"/>
        <end position="20"/>
    </location>
</feature>
<feature type="region of interest" description="Disordered" evidence="1">
    <location>
        <begin position="95"/>
        <end position="126"/>
    </location>
</feature>
<name>A0ABU2WK41_9GAMM</name>
<feature type="chain" id="PRO_5045803856" evidence="2">
    <location>
        <begin position="21"/>
        <end position="126"/>
    </location>
</feature>
<sequence>MSPRHATSLMLLCCALRAYAAPDDTATQANSGDEAPVELEPLTVYRRKDAFTESDRKLREMQESLPALATENGLGDDRSLSQKVTEYVVGGFLPAEPVNHADDTPEDRALTQAHGLQEQQRAAHRP</sequence>
<dbReference type="Proteomes" id="UP001254608">
    <property type="component" value="Unassembled WGS sequence"/>
</dbReference>